<evidence type="ECO:0000256" key="4">
    <source>
        <dbReference type="ARBA" id="ARBA00022801"/>
    </source>
</evidence>
<keyword evidence="3" id="KW-0227">DNA damage</keyword>
<keyword evidence="2 8" id="KW-0645">Protease</keyword>
<keyword evidence="4 8" id="KW-0378">Hydrolase</keyword>
<keyword evidence="7" id="KW-0456">Lyase</keyword>
<comment type="similarity">
    <text evidence="1 8">Belongs to the SOS response-associated peptidase family.</text>
</comment>
<evidence type="ECO:0000256" key="5">
    <source>
        <dbReference type="ARBA" id="ARBA00023124"/>
    </source>
</evidence>
<evidence type="ECO:0000313" key="11">
    <source>
        <dbReference type="Proteomes" id="UP001219037"/>
    </source>
</evidence>
<proteinExistence type="inferred from homology"/>
<keyword evidence="5" id="KW-0190">Covalent protein-DNA linkage</keyword>
<dbReference type="RefSeq" id="WP_278155786.1">
    <property type="nucleotide sequence ID" value="NZ_CP121252.1"/>
</dbReference>
<evidence type="ECO:0000256" key="2">
    <source>
        <dbReference type="ARBA" id="ARBA00022670"/>
    </source>
</evidence>
<dbReference type="Proteomes" id="UP001219037">
    <property type="component" value="Chromosome"/>
</dbReference>
<name>A0ABY8H259_9MICC</name>
<keyword evidence="6" id="KW-0238">DNA-binding</keyword>
<reference evidence="10 11" key="1">
    <citation type="submission" date="2023-04" db="EMBL/GenBank/DDBJ databases">
        <title>Funneling lignin-derived compounds into biodiesel using alkali-halophilic Citricoccus sp. P2.</title>
        <authorList>
            <person name="Luo C.-B."/>
        </authorList>
    </citation>
    <scope>NUCLEOTIDE SEQUENCE [LARGE SCALE GENOMIC DNA]</scope>
    <source>
        <strain evidence="10 11">P2</strain>
    </source>
</reference>
<organism evidence="10 11">
    <name type="scientific">Citricoccus muralis</name>
    <dbReference type="NCBI Taxonomy" id="169134"/>
    <lineage>
        <taxon>Bacteria</taxon>
        <taxon>Bacillati</taxon>
        <taxon>Actinomycetota</taxon>
        <taxon>Actinomycetes</taxon>
        <taxon>Micrococcales</taxon>
        <taxon>Micrococcaceae</taxon>
        <taxon>Citricoccus</taxon>
    </lineage>
</organism>
<keyword evidence="11" id="KW-1185">Reference proteome</keyword>
<dbReference type="Gene3D" id="3.90.1680.10">
    <property type="entry name" value="SOS response associated peptidase-like"/>
    <property type="match status" value="1"/>
</dbReference>
<dbReference type="Pfam" id="PF02586">
    <property type="entry name" value="SRAP"/>
    <property type="match status" value="1"/>
</dbReference>
<evidence type="ECO:0000256" key="3">
    <source>
        <dbReference type="ARBA" id="ARBA00022763"/>
    </source>
</evidence>
<accession>A0ABY8H259</accession>
<evidence type="ECO:0000256" key="7">
    <source>
        <dbReference type="ARBA" id="ARBA00023239"/>
    </source>
</evidence>
<dbReference type="PANTHER" id="PTHR13604:SF0">
    <property type="entry name" value="ABASIC SITE PROCESSING PROTEIN HMCES"/>
    <property type="match status" value="1"/>
</dbReference>
<dbReference type="EC" id="3.4.-.-" evidence="8"/>
<dbReference type="InterPro" id="IPR003738">
    <property type="entry name" value="SRAP"/>
</dbReference>
<dbReference type="InterPro" id="IPR036590">
    <property type="entry name" value="SRAP-like"/>
</dbReference>
<evidence type="ECO:0000256" key="9">
    <source>
        <dbReference type="SAM" id="MobiDB-lite"/>
    </source>
</evidence>
<gene>
    <name evidence="10" type="ORF">P8192_07235</name>
</gene>
<protein>
    <recommendedName>
        <fullName evidence="8">Abasic site processing protein</fullName>
        <ecNumber evidence="8">3.4.-.-</ecNumber>
    </recommendedName>
</protein>
<feature type="region of interest" description="Disordered" evidence="9">
    <location>
        <begin position="245"/>
        <end position="264"/>
    </location>
</feature>
<evidence type="ECO:0000256" key="6">
    <source>
        <dbReference type="ARBA" id="ARBA00023125"/>
    </source>
</evidence>
<evidence type="ECO:0000313" key="10">
    <source>
        <dbReference type="EMBL" id="WFP15231.1"/>
    </source>
</evidence>
<sequence length="264" mass="29033">MCGRFVMARAVGDLVAQAGAVPPEADFELRESYNVAPTADVAVVLERLVEETPQRELHRARWGLLPGWAKDPSFSSRTFNARSETVVTKPSFRSAVRARRCAVPVDGYYEWLKPTKGSGSQRKRPFYVHPEDDSVMFFAGLYEWWKDPEAEAAGEPAWVLSTTILTGASPDDAEHDGVLGELGRLHDRLPLPMGPEMMEAWLNPEKLDSADEAEALVQRVREQAFAVAGGWRLDEVGPAVGNVRNNGPELLEPVAGGPQESLLP</sequence>
<dbReference type="PANTHER" id="PTHR13604">
    <property type="entry name" value="DC12-RELATED"/>
    <property type="match status" value="1"/>
</dbReference>
<dbReference type="EMBL" id="CP121252">
    <property type="protein sequence ID" value="WFP15231.1"/>
    <property type="molecule type" value="Genomic_DNA"/>
</dbReference>
<dbReference type="SUPFAM" id="SSF143081">
    <property type="entry name" value="BB1717-like"/>
    <property type="match status" value="1"/>
</dbReference>
<evidence type="ECO:0000256" key="1">
    <source>
        <dbReference type="ARBA" id="ARBA00008136"/>
    </source>
</evidence>
<evidence type="ECO:0000256" key="8">
    <source>
        <dbReference type="RuleBase" id="RU364100"/>
    </source>
</evidence>